<proteinExistence type="predicted"/>
<dbReference type="SUPFAM" id="SSF47384">
    <property type="entry name" value="Homodimeric domain of signal transducing histidine kinase"/>
    <property type="match status" value="1"/>
</dbReference>
<dbReference type="InterPro" id="IPR004358">
    <property type="entry name" value="Sig_transdc_His_kin-like_C"/>
</dbReference>
<dbReference type="InterPro" id="IPR005467">
    <property type="entry name" value="His_kinase_dom"/>
</dbReference>
<dbReference type="CDD" id="cd00082">
    <property type="entry name" value="HisKA"/>
    <property type="match status" value="1"/>
</dbReference>
<dbReference type="Proteomes" id="UP000284243">
    <property type="component" value="Unassembled WGS sequence"/>
</dbReference>
<dbReference type="PROSITE" id="PS50110">
    <property type="entry name" value="RESPONSE_REGULATORY"/>
    <property type="match status" value="1"/>
</dbReference>
<dbReference type="PROSITE" id="PS50109">
    <property type="entry name" value="HIS_KIN"/>
    <property type="match status" value="1"/>
</dbReference>
<reference evidence="4 5" key="1">
    <citation type="submission" date="2018-08" db="EMBL/GenBank/DDBJ databases">
        <title>A genome reference for cultivated species of the human gut microbiota.</title>
        <authorList>
            <person name="Zou Y."/>
            <person name="Xue W."/>
            <person name="Luo G."/>
        </authorList>
    </citation>
    <scope>NUCLEOTIDE SEQUENCE [LARGE SCALE GENOMIC DNA]</scope>
    <source>
        <strain evidence="4 5">AF16-14</strain>
    </source>
</reference>
<dbReference type="CDD" id="cd00075">
    <property type="entry name" value="HATPase"/>
    <property type="match status" value="1"/>
</dbReference>
<dbReference type="InterPro" id="IPR036097">
    <property type="entry name" value="HisK_dim/P_sf"/>
</dbReference>
<gene>
    <name evidence="4" type="ORF">DWW57_12600</name>
</gene>
<dbReference type="PANTHER" id="PTHR43547">
    <property type="entry name" value="TWO-COMPONENT HISTIDINE KINASE"/>
    <property type="match status" value="1"/>
</dbReference>
<keyword evidence="4" id="KW-0808">Transferase</keyword>
<dbReference type="InterPro" id="IPR001789">
    <property type="entry name" value="Sig_transdc_resp-reg_receiver"/>
</dbReference>
<dbReference type="InterPro" id="IPR003661">
    <property type="entry name" value="HisK_dim/P_dom"/>
</dbReference>
<dbReference type="PRINTS" id="PR00344">
    <property type="entry name" value="BCTRLSENSOR"/>
</dbReference>
<dbReference type="SUPFAM" id="SSF52172">
    <property type="entry name" value="CheY-like"/>
    <property type="match status" value="1"/>
</dbReference>
<dbReference type="InterPro" id="IPR011006">
    <property type="entry name" value="CheY-like_superfamily"/>
</dbReference>
<keyword evidence="3" id="KW-0597">Phosphoprotein</keyword>
<evidence type="ECO:0000313" key="5">
    <source>
        <dbReference type="Proteomes" id="UP000284243"/>
    </source>
</evidence>
<evidence type="ECO:0000256" key="3">
    <source>
        <dbReference type="ARBA" id="ARBA00022553"/>
    </source>
</evidence>
<dbReference type="SMART" id="SM00387">
    <property type="entry name" value="HATPase_c"/>
    <property type="match status" value="1"/>
</dbReference>
<evidence type="ECO:0000256" key="1">
    <source>
        <dbReference type="ARBA" id="ARBA00000085"/>
    </source>
</evidence>
<dbReference type="InterPro" id="IPR003594">
    <property type="entry name" value="HATPase_dom"/>
</dbReference>
<comment type="caution">
    <text evidence="4">The sequence shown here is derived from an EMBL/GenBank/DDBJ whole genome shotgun (WGS) entry which is preliminary data.</text>
</comment>
<comment type="catalytic activity">
    <reaction evidence="1">
        <text>ATP + protein L-histidine = ADP + protein N-phospho-L-histidine.</text>
        <dbReference type="EC" id="2.7.13.3"/>
    </reaction>
</comment>
<dbReference type="EC" id="2.7.13.3" evidence="2"/>
<dbReference type="Gene3D" id="3.30.565.10">
    <property type="entry name" value="Histidine kinase-like ATPase, C-terminal domain"/>
    <property type="match status" value="1"/>
</dbReference>
<dbReference type="Gene3D" id="1.10.287.130">
    <property type="match status" value="1"/>
</dbReference>
<dbReference type="SMART" id="SM00388">
    <property type="entry name" value="HisKA"/>
    <property type="match status" value="1"/>
</dbReference>
<keyword evidence="4" id="KW-0418">Kinase</keyword>
<evidence type="ECO:0000256" key="2">
    <source>
        <dbReference type="ARBA" id="ARBA00012438"/>
    </source>
</evidence>
<dbReference type="Pfam" id="PF02518">
    <property type="entry name" value="HATPase_c"/>
    <property type="match status" value="1"/>
</dbReference>
<dbReference type="AlphaFoldDB" id="A0A412TNP9"/>
<protein>
    <recommendedName>
        <fullName evidence="2">histidine kinase</fullName>
        <ecNumber evidence="2">2.7.13.3</ecNumber>
    </recommendedName>
</protein>
<dbReference type="SMART" id="SM00448">
    <property type="entry name" value="REC"/>
    <property type="match status" value="1"/>
</dbReference>
<name>A0A412TNP9_9BACT</name>
<sequence length="380" mass="43303">MPINNCQYTLLVITSSFSDPEKILKTLREADFMLLEASNQQEAIQRIRTTSPDLILLDIDKSVRQENTILQDFKTNKITGAIPVLFITSMTSENHIPECLNYDNIDFITKPFRPQELVIRVQHQLSLLRAERVIRRQNEKLKKSLEARDKLYSIIAHDLRAPIGTIKMINSSIEAQKAKIKDPQISKLFEMINETTEEAFNLLENLLRWTRNQNGKTKIYATLFNLTPVARQVVSLFSAIANAKEIELINRIEGKFDIFADEDMIKTVLRNLISNAIKFTYTGGQVELSLADSGDYWTIYVKDNGKGIPKDLQAHLLKSDEYITTYGTHNEKGSGLGLILCRDFIRMNKGKLHFYSQEGIGTTFYFTIPKASSSAEAVSR</sequence>
<dbReference type="GO" id="GO:0000155">
    <property type="term" value="F:phosphorelay sensor kinase activity"/>
    <property type="evidence" value="ECO:0007669"/>
    <property type="project" value="InterPro"/>
</dbReference>
<dbReference type="PANTHER" id="PTHR43547:SF2">
    <property type="entry name" value="HYBRID SIGNAL TRANSDUCTION HISTIDINE KINASE C"/>
    <property type="match status" value="1"/>
</dbReference>
<dbReference type="InterPro" id="IPR036890">
    <property type="entry name" value="HATPase_C_sf"/>
</dbReference>
<dbReference type="RefSeq" id="WP_022159515.1">
    <property type="nucleotide sequence ID" value="NZ_CABJFF010000012.1"/>
</dbReference>
<dbReference type="Gene3D" id="3.40.50.2300">
    <property type="match status" value="1"/>
</dbReference>
<dbReference type="SUPFAM" id="SSF55874">
    <property type="entry name" value="ATPase domain of HSP90 chaperone/DNA topoisomerase II/histidine kinase"/>
    <property type="match status" value="1"/>
</dbReference>
<dbReference type="EMBL" id="QRYC01000018">
    <property type="protein sequence ID" value="RGU55381.1"/>
    <property type="molecule type" value="Genomic_DNA"/>
</dbReference>
<organism evidence="4 5">
    <name type="scientific">Odoribacter splanchnicus</name>
    <dbReference type="NCBI Taxonomy" id="28118"/>
    <lineage>
        <taxon>Bacteria</taxon>
        <taxon>Pseudomonadati</taxon>
        <taxon>Bacteroidota</taxon>
        <taxon>Bacteroidia</taxon>
        <taxon>Bacteroidales</taxon>
        <taxon>Odoribacteraceae</taxon>
        <taxon>Odoribacter</taxon>
    </lineage>
</organism>
<evidence type="ECO:0000313" key="4">
    <source>
        <dbReference type="EMBL" id="RGU55381.1"/>
    </source>
</evidence>
<accession>A0A412TNP9</accession>
<dbReference type="Pfam" id="PF00072">
    <property type="entry name" value="Response_reg"/>
    <property type="match status" value="1"/>
</dbReference>